<dbReference type="AlphaFoldDB" id="A0AAE0WB64"/>
<dbReference type="InterPro" id="IPR002218">
    <property type="entry name" value="MnmG-rel"/>
</dbReference>
<accession>A0AAE0WB64</accession>
<dbReference type="FunFam" id="3.50.50.60:FF:000002">
    <property type="entry name" value="tRNA uridine 5-carboxymethylaminomethyl modification enzyme MnmG"/>
    <property type="match status" value="1"/>
</dbReference>
<dbReference type="Gene3D" id="3.50.50.60">
    <property type="entry name" value="FAD/NAD(P)-binding domain"/>
    <property type="match status" value="2"/>
</dbReference>
<dbReference type="PANTHER" id="PTHR11806:SF0">
    <property type="entry name" value="PROTEIN MTO1 HOMOLOG, MITOCHONDRIAL"/>
    <property type="match status" value="1"/>
</dbReference>
<feature type="domain" description="tRNA uridine 5-carboxymethylaminomethyl modification enzyme C-terminal subdomain" evidence="5">
    <location>
        <begin position="514"/>
        <end position="585"/>
    </location>
</feature>
<gene>
    <name evidence="6" type="ORF">CHS0354_006889</name>
</gene>
<dbReference type="Gene3D" id="1.10.150.570">
    <property type="entry name" value="GidA associated domain, C-terminal subdomain"/>
    <property type="match status" value="1"/>
</dbReference>
<keyword evidence="3" id="KW-0285">Flavoprotein</keyword>
<evidence type="ECO:0000256" key="4">
    <source>
        <dbReference type="ARBA" id="ARBA00022827"/>
    </source>
</evidence>
<dbReference type="GO" id="GO:0070899">
    <property type="term" value="P:mitochondrial tRNA wobble uridine modification"/>
    <property type="evidence" value="ECO:0007669"/>
    <property type="project" value="UniProtKB-ARBA"/>
</dbReference>
<evidence type="ECO:0000313" key="7">
    <source>
        <dbReference type="Proteomes" id="UP001195483"/>
    </source>
</evidence>
<comment type="similarity">
    <text evidence="2">Belongs to the MnmG family.</text>
</comment>
<keyword evidence="4" id="KW-0274">FAD</keyword>
<reference evidence="6" key="2">
    <citation type="journal article" date="2021" name="Genome Biol. Evol.">
        <title>Developing a high-quality reference genome for a parasitic bivalve with doubly uniparental inheritance (Bivalvia: Unionida).</title>
        <authorList>
            <person name="Smith C.H."/>
        </authorList>
    </citation>
    <scope>NUCLEOTIDE SEQUENCE</scope>
    <source>
        <strain evidence="6">CHS0354</strain>
        <tissue evidence="6">Mantle</tissue>
    </source>
</reference>
<dbReference type="InterPro" id="IPR020595">
    <property type="entry name" value="MnmG-rel_CS"/>
</dbReference>
<dbReference type="InterPro" id="IPR026904">
    <property type="entry name" value="MnmG_C"/>
</dbReference>
<dbReference type="NCBIfam" id="TIGR00136">
    <property type="entry name" value="mnmG_gidA"/>
    <property type="match status" value="1"/>
</dbReference>
<dbReference type="Pfam" id="PF01134">
    <property type="entry name" value="GIDA"/>
    <property type="match status" value="1"/>
</dbReference>
<evidence type="ECO:0000256" key="3">
    <source>
        <dbReference type="ARBA" id="ARBA00022630"/>
    </source>
</evidence>
<reference evidence="6" key="3">
    <citation type="submission" date="2023-05" db="EMBL/GenBank/DDBJ databases">
        <authorList>
            <person name="Smith C.H."/>
        </authorList>
    </citation>
    <scope>NUCLEOTIDE SEQUENCE</scope>
    <source>
        <strain evidence="6">CHS0354</strain>
        <tissue evidence="6">Mantle</tissue>
    </source>
</reference>
<dbReference type="GO" id="GO:0005739">
    <property type="term" value="C:mitochondrion"/>
    <property type="evidence" value="ECO:0007669"/>
    <property type="project" value="GOC"/>
</dbReference>
<dbReference type="Pfam" id="PF13932">
    <property type="entry name" value="SAM_GIDA_C"/>
    <property type="match status" value="1"/>
</dbReference>
<dbReference type="EMBL" id="JAEAOA010000469">
    <property type="protein sequence ID" value="KAK3608848.1"/>
    <property type="molecule type" value="Genomic_DNA"/>
</dbReference>
<dbReference type="InterPro" id="IPR004416">
    <property type="entry name" value="MnmG"/>
</dbReference>
<dbReference type="GO" id="GO:0050660">
    <property type="term" value="F:flavin adenine dinucleotide binding"/>
    <property type="evidence" value="ECO:0007669"/>
    <property type="project" value="InterPro"/>
</dbReference>
<dbReference type="PROSITE" id="PS01280">
    <property type="entry name" value="GIDA_1"/>
    <property type="match status" value="1"/>
</dbReference>
<comment type="caution">
    <text evidence="6">The sequence shown here is derived from an EMBL/GenBank/DDBJ whole genome shotgun (WGS) entry which is preliminary data.</text>
</comment>
<dbReference type="PANTHER" id="PTHR11806">
    <property type="entry name" value="GLUCOSE INHIBITED DIVISION PROTEIN A"/>
    <property type="match status" value="1"/>
</dbReference>
<dbReference type="InterPro" id="IPR044920">
    <property type="entry name" value="MnmG_C_subdom_sf"/>
</dbReference>
<dbReference type="PROSITE" id="PS01281">
    <property type="entry name" value="GIDA_2"/>
    <property type="match status" value="1"/>
</dbReference>
<proteinExistence type="inferred from homology"/>
<dbReference type="Pfam" id="PF21680">
    <property type="entry name" value="GIDA_C_1st"/>
    <property type="match status" value="1"/>
</dbReference>
<dbReference type="InterPro" id="IPR036188">
    <property type="entry name" value="FAD/NAD-bd_sf"/>
</dbReference>
<dbReference type="SMART" id="SM01228">
    <property type="entry name" value="GIDA_assoc_3"/>
    <property type="match status" value="1"/>
</dbReference>
<comment type="cofactor">
    <cofactor evidence="1">
        <name>FAD</name>
        <dbReference type="ChEBI" id="CHEBI:57692"/>
    </cofactor>
</comment>
<dbReference type="GO" id="GO:0005829">
    <property type="term" value="C:cytosol"/>
    <property type="evidence" value="ECO:0007669"/>
    <property type="project" value="TreeGrafter"/>
</dbReference>
<dbReference type="HAMAP" id="MF_00129">
    <property type="entry name" value="MnmG_GidA"/>
    <property type="match status" value="1"/>
</dbReference>
<dbReference type="Proteomes" id="UP001195483">
    <property type="component" value="Unassembled WGS sequence"/>
</dbReference>
<dbReference type="FunFam" id="1.10.150.570:FF:000001">
    <property type="entry name" value="tRNA uridine 5-carboxymethylaminomethyl modification enzyme MnmG"/>
    <property type="match status" value="1"/>
</dbReference>
<sequence length="599" mass="67636">MGLRTLLLTMTVDNIAQMSCNPAVGGVAKGHLVKEIDALGGLMAMIADETGIQFRRLNTSKGAAVQATRCQSDMLAYKIRMKNQLEATPNLKILQREVRALIRAGNRVEGVITHMDEEIRCGAVIITTGTFLNGLIHIGKKKFPAGRAWEFSSSALSEDLQNNGLLMGRLKTGTTPRLNNIRLIFLCWRNSRAICLFRLFHFGVSCHITYTNPQGHHIIAENLDRSAMYGGEITSVGPRYCPSIEDKIVKFPDKSQHQIFLEPTSLDSIEIYPNGMSTSMPFDVQLQFMRSIRGLENVEIIRPGYAIEYDFCFPHQLKLTLEAKDTENLFLAGQINGTTGYEEAAAQGLIAGINAALKVMNKNELILKRSESYIGVLIDDLISKGTEEPYRMFTSRAEYRLMLREDNADRRLCQKGYDIGLLGQRKYDIFCEKQSRMKKLHDYLSTEKYRPDEQAIAAFAHEELELIPETAELSAYLKKPGFSLPLMEKYLPKSYTETLREWNDTEKQSVEADIRYEGYLKRQESQLKSYLRIEAVRLPADINYDAVAGLSNEIREKLKKHRPQTLGQANRISGVTPAAITILQIYLRKKDRAGELTAS</sequence>
<reference evidence="6" key="1">
    <citation type="journal article" date="2021" name="Genome Biol. Evol.">
        <title>A High-Quality Reference Genome for a Parasitic Bivalve with Doubly Uniparental Inheritance (Bivalvia: Unionida).</title>
        <authorList>
            <person name="Smith C.H."/>
        </authorList>
    </citation>
    <scope>NUCLEOTIDE SEQUENCE</scope>
    <source>
        <strain evidence="6">CHS0354</strain>
    </source>
</reference>
<keyword evidence="7" id="KW-1185">Reference proteome</keyword>
<organism evidence="6 7">
    <name type="scientific">Potamilus streckersoni</name>
    <dbReference type="NCBI Taxonomy" id="2493646"/>
    <lineage>
        <taxon>Eukaryota</taxon>
        <taxon>Metazoa</taxon>
        <taxon>Spiralia</taxon>
        <taxon>Lophotrochozoa</taxon>
        <taxon>Mollusca</taxon>
        <taxon>Bivalvia</taxon>
        <taxon>Autobranchia</taxon>
        <taxon>Heteroconchia</taxon>
        <taxon>Palaeoheterodonta</taxon>
        <taxon>Unionida</taxon>
        <taxon>Unionoidea</taxon>
        <taxon>Unionidae</taxon>
        <taxon>Ambleminae</taxon>
        <taxon>Lampsilini</taxon>
        <taxon>Potamilus</taxon>
    </lineage>
</organism>
<dbReference type="Gene3D" id="1.10.10.1800">
    <property type="entry name" value="tRNA uridine 5-carboxymethylaminomethyl modification enzyme MnmG/GidA"/>
    <property type="match status" value="1"/>
</dbReference>
<evidence type="ECO:0000256" key="1">
    <source>
        <dbReference type="ARBA" id="ARBA00001974"/>
    </source>
</evidence>
<dbReference type="InterPro" id="IPR040131">
    <property type="entry name" value="MnmG_N"/>
</dbReference>
<name>A0AAE0WB64_9BIVA</name>
<protein>
    <recommendedName>
        <fullName evidence="5">tRNA uridine 5-carboxymethylaminomethyl modification enzyme C-terminal subdomain domain-containing protein</fullName>
    </recommendedName>
</protein>
<dbReference type="SUPFAM" id="SSF51905">
    <property type="entry name" value="FAD/NAD(P)-binding domain"/>
    <property type="match status" value="1"/>
</dbReference>
<dbReference type="InterPro" id="IPR047001">
    <property type="entry name" value="MnmG_C_subdom"/>
</dbReference>
<dbReference type="GO" id="GO:0030488">
    <property type="term" value="P:tRNA methylation"/>
    <property type="evidence" value="ECO:0007669"/>
    <property type="project" value="TreeGrafter"/>
</dbReference>
<evidence type="ECO:0000259" key="5">
    <source>
        <dbReference type="SMART" id="SM01228"/>
    </source>
</evidence>
<evidence type="ECO:0000313" key="6">
    <source>
        <dbReference type="EMBL" id="KAK3608848.1"/>
    </source>
</evidence>
<dbReference type="InterPro" id="IPR049312">
    <property type="entry name" value="GIDA_C_N"/>
</dbReference>
<evidence type="ECO:0000256" key="2">
    <source>
        <dbReference type="ARBA" id="ARBA00007653"/>
    </source>
</evidence>